<gene>
    <name evidence="4" type="ORF">CLV59_105478</name>
</gene>
<reference evidence="4 5" key="1">
    <citation type="submission" date="2018-06" db="EMBL/GenBank/DDBJ databases">
        <title>Genomic Encyclopedia of Archaeal and Bacterial Type Strains, Phase II (KMG-II): from individual species to whole genera.</title>
        <authorList>
            <person name="Goeker M."/>
        </authorList>
    </citation>
    <scope>NUCLEOTIDE SEQUENCE [LARGE SCALE GENOMIC DNA]</scope>
    <source>
        <strain evidence="4 5">DSM 29821</strain>
    </source>
</reference>
<evidence type="ECO:0000313" key="4">
    <source>
        <dbReference type="EMBL" id="RAJ80369.1"/>
    </source>
</evidence>
<evidence type="ECO:0000256" key="1">
    <source>
        <dbReference type="ARBA" id="ARBA00022801"/>
    </source>
</evidence>
<dbReference type="InterPro" id="IPR029058">
    <property type="entry name" value="AB_hydrolase_fold"/>
</dbReference>
<dbReference type="InterPro" id="IPR050300">
    <property type="entry name" value="GDXG_lipolytic_enzyme"/>
</dbReference>
<dbReference type="PANTHER" id="PTHR48081:SF6">
    <property type="entry name" value="PEPTIDASE S9 PROLYL OLIGOPEPTIDASE CATALYTIC DOMAIN-CONTAINING PROTEIN"/>
    <property type="match status" value="1"/>
</dbReference>
<feature type="domain" description="BD-FAE-like" evidence="3">
    <location>
        <begin position="66"/>
        <end position="264"/>
    </location>
</feature>
<keyword evidence="2" id="KW-0732">Signal</keyword>
<dbReference type="GO" id="GO:0016787">
    <property type="term" value="F:hydrolase activity"/>
    <property type="evidence" value="ECO:0007669"/>
    <property type="project" value="UniProtKB-KW"/>
</dbReference>
<dbReference type="Proteomes" id="UP000249819">
    <property type="component" value="Unassembled WGS sequence"/>
</dbReference>
<dbReference type="RefSeq" id="WP_111593358.1">
    <property type="nucleotide sequence ID" value="NZ_QLMA01000005.1"/>
</dbReference>
<keyword evidence="5" id="KW-1185">Reference proteome</keyword>
<dbReference type="Pfam" id="PF20434">
    <property type="entry name" value="BD-FAE"/>
    <property type="match status" value="1"/>
</dbReference>
<accession>A0A327VWP7</accession>
<evidence type="ECO:0000313" key="5">
    <source>
        <dbReference type="Proteomes" id="UP000249819"/>
    </source>
</evidence>
<organism evidence="4 5">
    <name type="scientific">Chitinophaga dinghuensis</name>
    <dbReference type="NCBI Taxonomy" id="1539050"/>
    <lineage>
        <taxon>Bacteria</taxon>
        <taxon>Pseudomonadati</taxon>
        <taxon>Bacteroidota</taxon>
        <taxon>Chitinophagia</taxon>
        <taxon>Chitinophagales</taxon>
        <taxon>Chitinophagaceae</taxon>
        <taxon>Chitinophaga</taxon>
    </lineage>
</organism>
<dbReference type="EMBL" id="QLMA01000005">
    <property type="protein sequence ID" value="RAJ80369.1"/>
    <property type="molecule type" value="Genomic_DNA"/>
</dbReference>
<name>A0A327VWP7_9BACT</name>
<dbReference type="InterPro" id="IPR049492">
    <property type="entry name" value="BD-FAE-like_dom"/>
</dbReference>
<feature type="chain" id="PRO_5016371576" evidence="2">
    <location>
        <begin position="26"/>
        <end position="310"/>
    </location>
</feature>
<feature type="signal peptide" evidence="2">
    <location>
        <begin position="1"/>
        <end position="25"/>
    </location>
</feature>
<dbReference type="SUPFAM" id="SSF53474">
    <property type="entry name" value="alpha/beta-Hydrolases"/>
    <property type="match status" value="1"/>
</dbReference>
<dbReference type="AlphaFoldDB" id="A0A327VWP7"/>
<dbReference type="Gene3D" id="3.40.50.1820">
    <property type="entry name" value="alpha/beta hydrolase"/>
    <property type="match status" value="1"/>
</dbReference>
<keyword evidence="1" id="KW-0378">Hydrolase</keyword>
<sequence>MKITCTYKRIGIIFCGLLSAITLHAQQWLPLYPDTVVNSRHTPNLEIETAKNNSVSFEKVTVPMVQLFLPSPEKANGAAMVICPGGGYANLAYSKEGSDFAQKLNSFGITCIVLKYRLPNDTTMWNRNIGPLQDVQQAIKLARLHAADWKLDTNRIGLMGSSAGGHLAATAATHAQHSYIPNPEGVRLRPDFLVLVYPVISMEDGLTHPGSKNKLIGADASPAKVKEFSNEWQVSANTPPTFLVHATDDNLVPVANSIAFYSALVKQHVPAEIHIYQRGGHGFGMRNSNPEEHWMDRLEHWLKDNKWLDK</sequence>
<dbReference type="PANTHER" id="PTHR48081">
    <property type="entry name" value="AB HYDROLASE SUPERFAMILY PROTEIN C4A8.06C"/>
    <property type="match status" value="1"/>
</dbReference>
<comment type="caution">
    <text evidence="4">The sequence shown here is derived from an EMBL/GenBank/DDBJ whole genome shotgun (WGS) entry which is preliminary data.</text>
</comment>
<evidence type="ECO:0000256" key="2">
    <source>
        <dbReference type="SAM" id="SignalP"/>
    </source>
</evidence>
<dbReference type="OrthoDB" id="9794725at2"/>
<proteinExistence type="predicted"/>
<protein>
    <submittedName>
        <fullName evidence="4">Acetyl esterase/lipase</fullName>
    </submittedName>
</protein>
<evidence type="ECO:0000259" key="3">
    <source>
        <dbReference type="Pfam" id="PF20434"/>
    </source>
</evidence>